<evidence type="ECO:0000313" key="4">
    <source>
        <dbReference type="EMBL" id="OQB73561.1"/>
    </source>
</evidence>
<organism evidence="4">
    <name type="scientific">candidate division TA06 bacterium ADurb.Bin131</name>
    <dbReference type="NCBI Taxonomy" id="1852827"/>
    <lineage>
        <taxon>Bacteria</taxon>
        <taxon>Bacteria division TA06</taxon>
    </lineage>
</organism>
<dbReference type="GO" id="GO:0033785">
    <property type="term" value="F:heptose 7-phosphate kinase activity"/>
    <property type="evidence" value="ECO:0007669"/>
    <property type="project" value="TreeGrafter"/>
</dbReference>
<dbReference type="SUPFAM" id="SSF53613">
    <property type="entry name" value="Ribokinase-like"/>
    <property type="match status" value="1"/>
</dbReference>
<dbReference type="GO" id="GO:0016773">
    <property type="term" value="F:phosphotransferase activity, alcohol group as acceptor"/>
    <property type="evidence" value="ECO:0007669"/>
    <property type="project" value="InterPro"/>
</dbReference>
<dbReference type="InterPro" id="IPR011913">
    <property type="entry name" value="RfaE_dom_I"/>
</dbReference>
<dbReference type="FunFam" id="3.40.1190.20:FF:000002">
    <property type="entry name" value="Bifunctional protein HldE"/>
    <property type="match status" value="1"/>
</dbReference>
<evidence type="ECO:0000259" key="3">
    <source>
        <dbReference type="Pfam" id="PF00294"/>
    </source>
</evidence>
<dbReference type="NCBIfam" id="TIGR02198">
    <property type="entry name" value="rfaE_dom_I"/>
    <property type="match status" value="1"/>
</dbReference>
<comment type="caution">
    <text evidence="4">The sequence shown here is derived from an EMBL/GenBank/DDBJ whole genome shotgun (WGS) entry which is preliminary data.</text>
</comment>
<gene>
    <name evidence="4" type="primary">hldE_2</name>
    <name evidence="4" type="ORF">BWX89_00895</name>
</gene>
<sequence length="337" mass="37105">MVKTLTNQHLEKFLAELDKIRILVVGDLILDHFMSGTVRRISPEAPVPVLEVKQQIYRCGGAGNVCLNINGLGAKSTIVGVVGDDSNGALLRNILRKNNVNTFIVTRKNFPTSIKTRVIAGSQQMIRIDNEQPKRLSQEELIKMERFFAEEIDNFDGIIISDYGKGVIIPSLISYLVSLCRKHKKIIMVDPKIDHFLYYKNVDCLTPNLIEASSGMKISEPDCDTKIVSLGKKIIKKLHSRGLIITRGKDGMTVFSDSGIFHLPAISKEVFDVTGAGDTVIAVLTLALASGFDLLRSAIFANIAASVVVQKLGTATVSPQELRAMFSGYKPETIEKF</sequence>
<protein>
    <submittedName>
        <fullName evidence="4">Bifunctional protein HldE</fullName>
    </submittedName>
</protein>
<keyword evidence="1" id="KW-0808">Transferase</keyword>
<dbReference type="GO" id="GO:0033786">
    <property type="term" value="F:heptose-1-phosphate adenylyltransferase activity"/>
    <property type="evidence" value="ECO:0007669"/>
    <property type="project" value="TreeGrafter"/>
</dbReference>
<dbReference type="AlphaFoldDB" id="A0A1V6C9I9"/>
<dbReference type="Pfam" id="PF00294">
    <property type="entry name" value="PfkB"/>
    <property type="match status" value="1"/>
</dbReference>
<evidence type="ECO:0000256" key="2">
    <source>
        <dbReference type="ARBA" id="ARBA00022777"/>
    </source>
</evidence>
<accession>A0A1V6C9I9</accession>
<dbReference type="Gene3D" id="3.40.1190.20">
    <property type="match status" value="1"/>
</dbReference>
<dbReference type="CDD" id="cd01172">
    <property type="entry name" value="RfaE_like"/>
    <property type="match status" value="1"/>
</dbReference>
<dbReference type="PANTHER" id="PTHR46969:SF1">
    <property type="entry name" value="BIFUNCTIONAL PROTEIN HLDE"/>
    <property type="match status" value="1"/>
</dbReference>
<dbReference type="GO" id="GO:0005829">
    <property type="term" value="C:cytosol"/>
    <property type="evidence" value="ECO:0007669"/>
    <property type="project" value="TreeGrafter"/>
</dbReference>
<keyword evidence="2" id="KW-0418">Kinase</keyword>
<dbReference type="PANTHER" id="PTHR46969">
    <property type="entry name" value="BIFUNCTIONAL PROTEIN HLDE"/>
    <property type="match status" value="1"/>
</dbReference>
<proteinExistence type="predicted"/>
<feature type="domain" description="Carbohydrate kinase PfkB" evidence="3">
    <location>
        <begin position="22"/>
        <end position="319"/>
    </location>
</feature>
<evidence type="ECO:0000256" key="1">
    <source>
        <dbReference type="ARBA" id="ARBA00022679"/>
    </source>
</evidence>
<reference evidence="4" key="1">
    <citation type="submission" date="2017-02" db="EMBL/GenBank/DDBJ databases">
        <title>Delving into the versatile metabolic prowess of the omnipresent phylum Bacteroidetes.</title>
        <authorList>
            <person name="Nobu M.K."/>
            <person name="Mei R."/>
            <person name="Narihiro T."/>
            <person name="Kuroda K."/>
            <person name="Liu W.-T."/>
        </authorList>
    </citation>
    <scope>NUCLEOTIDE SEQUENCE</scope>
    <source>
        <strain evidence="4">ADurb.Bin131</strain>
    </source>
</reference>
<dbReference type="InterPro" id="IPR011611">
    <property type="entry name" value="PfkB_dom"/>
</dbReference>
<dbReference type="EMBL" id="MWDQ01000076">
    <property type="protein sequence ID" value="OQB73561.1"/>
    <property type="molecule type" value="Genomic_DNA"/>
</dbReference>
<dbReference type="InterPro" id="IPR029056">
    <property type="entry name" value="Ribokinase-like"/>
</dbReference>
<dbReference type="Proteomes" id="UP000485562">
    <property type="component" value="Unassembled WGS sequence"/>
</dbReference>
<name>A0A1V6C9I9_UNCT6</name>